<dbReference type="Proteomes" id="UP001276150">
    <property type="component" value="Unassembled WGS sequence"/>
</dbReference>
<evidence type="ECO:0000256" key="5">
    <source>
        <dbReference type="SAM" id="Phobius"/>
    </source>
</evidence>
<dbReference type="RefSeq" id="WP_317639916.1">
    <property type="nucleotide sequence ID" value="NZ_JAPMIV010000012.1"/>
</dbReference>
<comment type="caution">
    <text evidence="6">The sequence shown here is derived from an EMBL/GenBank/DDBJ whole genome shotgun (WGS) entry which is preliminary data.</text>
</comment>
<dbReference type="EMBL" id="JAPMIV010000012">
    <property type="protein sequence ID" value="MDV6374595.1"/>
    <property type="molecule type" value="Genomic_DNA"/>
</dbReference>
<keyword evidence="3" id="KW-0574">Periplasm</keyword>
<evidence type="ECO:0000256" key="2">
    <source>
        <dbReference type="ARBA" id="ARBA00004418"/>
    </source>
</evidence>
<protein>
    <submittedName>
        <fullName evidence="6">Type II secretion system protein</fullName>
    </submittedName>
</protein>
<dbReference type="InterPro" id="IPR045584">
    <property type="entry name" value="Pilin-like"/>
</dbReference>
<dbReference type="Pfam" id="PF07963">
    <property type="entry name" value="N_methyl"/>
    <property type="match status" value="1"/>
</dbReference>
<name>A0ABU4DQB6_9DEIO</name>
<accession>A0ABU4DQB6</accession>
<dbReference type="Gene3D" id="3.30.700.10">
    <property type="entry name" value="Glycoprotein, Type 4 Pilin"/>
    <property type="match status" value="1"/>
</dbReference>
<keyword evidence="4" id="KW-0998">Cell outer membrane</keyword>
<keyword evidence="7" id="KW-1185">Reference proteome</keyword>
<dbReference type="NCBIfam" id="TIGR02532">
    <property type="entry name" value="IV_pilin_GFxxxE"/>
    <property type="match status" value="1"/>
</dbReference>
<dbReference type="InterPro" id="IPR012902">
    <property type="entry name" value="N_methyl_site"/>
</dbReference>
<organism evidence="6 7">
    <name type="scientific">Deinococcus arenicola</name>
    <dbReference type="NCBI Taxonomy" id="2994950"/>
    <lineage>
        <taxon>Bacteria</taxon>
        <taxon>Thermotogati</taxon>
        <taxon>Deinococcota</taxon>
        <taxon>Deinococci</taxon>
        <taxon>Deinococcales</taxon>
        <taxon>Deinococcaceae</taxon>
        <taxon>Deinococcus</taxon>
    </lineage>
</organism>
<evidence type="ECO:0000313" key="6">
    <source>
        <dbReference type="EMBL" id="MDV6374595.1"/>
    </source>
</evidence>
<evidence type="ECO:0000313" key="7">
    <source>
        <dbReference type="Proteomes" id="UP001276150"/>
    </source>
</evidence>
<evidence type="ECO:0000256" key="4">
    <source>
        <dbReference type="ARBA" id="ARBA00023237"/>
    </source>
</evidence>
<evidence type="ECO:0000256" key="3">
    <source>
        <dbReference type="ARBA" id="ARBA00022764"/>
    </source>
</evidence>
<keyword evidence="5" id="KW-1133">Transmembrane helix</keyword>
<proteinExistence type="predicted"/>
<keyword evidence="5" id="KW-0472">Membrane</keyword>
<comment type="subcellular location">
    <subcellularLocation>
        <location evidence="1">Cell outer membrane</location>
        <topology evidence="1">Single-pass membrane protein</topology>
    </subcellularLocation>
    <subcellularLocation>
        <location evidence="2">Periplasm</location>
    </subcellularLocation>
</comment>
<dbReference type="PROSITE" id="PS00409">
    <property type="entry name" value="PROKAR_NTER_METHYL"/>
    <property type="match status" value="1"/>
</dbReference>
<evidence type="ECO:0000256" key="1">
    <source>
        <dbReference type="ARBA" id="ARBA00004203"/>
    </source>
</evidence>
<gene>
    <name evidence="6" type="ORF">ORD21_08330</name>
</gene>
<feature type="transmembrane region" description="Helical" evidence="5">
    <location>
        <begin position="21"/>
        <end position="43"/>
    </location>
</feature>
<keyword evidence="5" id="KW-0812">Transmembrane</keyword>
<reference evidence="6 7" key="1">
    <citation type="submission" date="2022-11" db="EMBL/GenBank/DDBJ databases">
        <title>Deinococcus ZS9-10, Low Temperature and Draught-tolerating, UV-resistant Bacteria from Continental Antarctica.</title>
        <authorList>
            <person name="Cheng L."/>
        </authorList>
    </citation>
    <scope>NUCLEOTIDE SEQUENCE [LARGE SCALE GENOMIC DNA]</scope>
    <source>
        <strain evidence="6 7">ZS9-10</strain>
    </source>
</reference>
<dbReference type="SUPFAM" id="SSF54523">
    <property type="entry name" value="Pili subunits"/>
    <property type="match status" value="1"/>
</dbReference>
<sequence length="177" mass="18719">MNKDQRFLLQRAGHSASTRRAQGFTLIEILVSIAILGILAAVLTTTLTGTLSLNRQSQRQLDTTARAQQLLESVRGAWALAPTAGASLSDFYDRACVPSATVALNGLSAQYINLDSRAQPFTSSAANITLAANCAVVAAVQMGSGTTATPYPMRRLIVSSGTGQQDVTLTLDVLRPR</sequence>